<evidence type="ECO:0000313" key="3">
    <source>
        <dbReference type="Proteomes" id="UP000886523"/>
    </source>
</evidence>
<keyword evidence="3" id="KW-1185">Reference proteome</keyword>
<comment type="caution">
    <text evidence="2">The sequence shown here is derived from an EMBL/GenBank/DDBJ whole genome shotgun (WGS) entry which is preliminary data.</text>
</comment>
<dbReference type="AlphaFoldDB" id="A0A9P6AI09"/>
<accession>A0A9P6AI09</accession>
<name>A0A9P6AI09_9AGAM</name>
<organism evidence="2 3">
    <name type="scientific">Hydnum rufescens UP504</name>
    <dbReference type="NCBI Taxonomy" id="1448309"/>
    <lineage>
        <taxon>Eukaryota</taxon>
        <taxon>Fungi</taxon>
        <taxon>Dikarya</taxon>
        <taxon>Basidiomycota</taxon>
        <taxon>Agaricomycotina</taxon>
        <taxon>Agaricomycetes</taxon>
        <taxon>Cantharellales</taxon>
        <taxon>Hydnaceae</taxon>
        <taxon>Hydnum</taxon>
    </lineage>
</organism>
<evidence type="ECO:0000256" key="1">
    <source>
        <dbReference type="SAM" id="SignalP"/>
    </source>
</evidence>
<dbReference type="EMBL" id="MU129124">
    <property type="protein sequence ID" value="KAF9506081.1"/>
    <property type="molecule type" value="Genomic_DNA"/>
</dbReference>
<reference evidence="2" key="1">
    <citation type="journal article" date="2020" name="Nat. Commun.">
        <title>Large-scale genome sequencing of mycorrhizal fungi provides insights into the early evolution of symbiotic traits.</title>
        <authorList>
            <person name="Miyauchi S."/>
            <person name="Kiss E."/>
            <person name="Kuo A."/>
            <person name="Drula E."/>
            <person name="Kohler A."/>
            <person name="Sanchez-Garcia M."/>
            <person name="Morin E."/>
            <person name="Andreopoulos B."/>
            <person name="Barry K.W."/>
            <person name="Bonito G."/>
            <person name="Buee M."/>
            <person name="Carver A."/>
            <person name="Chen C."/>
            <person name="Cichocki N."/>
            <person name="Clum A."/>
            <person name="Culley D."/>
            <person name="Crous P.W."/>
            <person name="Fauchery L."/>
            <person name="Girlanda M."/>
            <person name="Hayes R.D."/>
            <person name="Keri Z."/>
            <person name="LaButti K."/>
            <person name="Lipzen A."/>
            <person name="Lombard V."/>
            <person name="Magnuson J."/>
            <person name="Maillard F."/>
            <person name="Murat C."/>
            <person name="Nolan M."/>
            <person name="Ohm R.A."/>
            <person name="Pangilinan J."/>
            <person name="Pereira M.F."/>
            <person name="Perotto S."/>
            <person name="Peter M."/>
            <person name="Pfister S."/>
            <person name="Riley R."/>
            <person name="Sitrit Y."/>
            <person name="Stielow J.B."/>
            <person name="Szollosi G."/>
            <person name="Zifcakova L."/>
            <person name="Stursova M."/>
            <person name="Spatafora J.W."/>
            <person name="Tedersoo L."/>
            <person name="Vaario L.M."/>
            <person name="Yamada A."/>
            <person name="Yan M."/>
            <person name="Wang P."/>
            <person name="Xu J."/>
            <person name="Bruns T."/>
            <person name="Baldrian P."/>
            <person name="Vilgalys R."/>
            <person name="Dunand C."/>
            <person name="Henrissat B."/>
            <person name="Grigoriev I.V."/>
            <person name="Hibbett D."/>
            <person name="Nagy L.G."/>
            <person name="Martin F.M."/>
        </authorList>
    </citation>
    <scope>NUCLEOTIDE SEQUENCE</scope>
    <source>
        <strain evidence="2">UP504</strain>
    </source>
</reference>
<evidence type="ECO:0000313" key="2">
    <source>
        <dbReference type="EMBL" id="KAF9506081.1"/>
    </source>
</evidence>
<feature type="chain" id="PRO_5040445530" evidence="1">
    <location>
        <begin position="21"/>
        <end position="240"/>
    </location>
</feature>
<keyword evidence="1" id="KW-0732">Signal</keyword>
<feature type="signal peptide" evidence="1">
    <location>
        <begin position="1"/>
        <end position="20"/>
    </location>
</feature>
<gene>
    <name evidence="2" type="ORF">BS47DRAFT_1385701</name>
</gene>
<sequence>MKTSLFFAAGVLLLPTLTTAVVDISWNVSNVPASGLTHIGFPFSIAKAPHEIGYFFLQQFTFVNDEPHISGQIGLQPRPDSSKNGFTIGAVFSSYIPDATTNDTNCHIGARGGAGVTCSVDFLGWYDAGYTLHVYKARGTMWTATVVNNKTDLETHVGSYTLPSDKGGIAGSQQGFVEYTPWDPGSPTYTSVTFETPVTVTPGSEGSLGDAREYGVARGRLTFRVRGLQKGLKSALGSNK</sequence>
<proteinExistence type="predicted"/>
<dbReference type="Proteomes" id="UP000886523">
    <property type="component" value="Unassembled WGS sequence"/>
</dbReference>
<dbReference type="OrthoDB" id="4935642at2759"/>
<protein>
    <submittedName>
        <fullName evidence="2">Uncharacterized protein</fullName>
    </submittedName>
</protein>